<name>A0A1L8QT06_9ENTE</name>
<protein>
    <recommendedName>
        <fullName evidence="1">SGNH hydrolase-type esterase domain-containing protein</fullName>
    </recommendedName>
</protein>
<reference evidence="2 3" key="1">
    <citation type="submission" date="2014-12" db="EMBL/GenBank/DDBJ databases">
        <title>Draft genome sequences of 29 type strains of Enterococci.</title>
        <authorList>
            <person name="Zhong Z."/>
            <person name="Sun Z."/>
            <person name="Liu W."/>
            <person name="Zhang W."/>
            <person name="Zhang H."/>
        </authorList>
    </citation>
    <scope>NUCLEOTIDE SEQUENCE [LARGE SCALE GENOMIC DNA]</scope>
    <source>
        <strain evidence="2 3">DSM 17690</strain>
    </source>
</reference>
<accession>A0A1L8QT06</accession>
<proteinExistence type="predicted"/>
<keyword evidence="3" id="KW-1185">Reference proteome</keyword>
<dbReference type="InterPro" id="IPR036514">
    <property type="entry name" value="SGNH_hydro_sf"/>
</dbReference>
<dbReference type="OrthoDB" id="2060945at2"/>
<gene>
    <name evidence="2" type="ORF">RU93_GL002135</name>
</gene>
<feature type="domain" description="SGNH hydrolase-type esterase" evidence="1">
    <location>
        <begin position="360"/>
        <end position="565"/>
    </location>
</feature>
<dbReference type="GO" id="GO:0004622">
    <property type="term" value="F:phosphatidylcholine lysophospholipase activity"/>
    <property type="evidence" value="ECO:0007669"/>
    <property type="project" value="TreeGrafter"/>
</dbReference>
<dbReference type="STRING" id="328396.RU93_GL002135"/>
<dbReference type="Gene3D" id="3.40.50.1110">
    <property type="entry name" value="SGNH hydrolase"/>
    <property type="match status" value="1"/>
</dbReference>
<dbReference type="InterPro" id="IPR013830">
    <property type="entry name" value="SGNH_hydro"/>
</dbReference>
<evidence type="ECO:0000259" key="1">
    <source>
        <dbReference type="Pfam" id="PF13472"/>
    </source>
</evidence>
<dbReference type="Pfam" id="PF13472">
    <property type="entry name" value="Lipase_GDSL_2"/>
    <property type="match status" value="1"/>
</dbReference>
<comment type="caution">
    <text evidence="2">The sequence shown here is derived from an EMBL/GenBank/DDBJ whole genome shotgun (WGS) entry which is preliminary data.</text>
</comment>
<dbReference type="Proteomes" id="UP000182149">
    <property type="component" value="Unassembled WGS sequence"/>
</dbReference>
<dbReference type="PANTHER" id="PTHR30383:SF5">
    <property type="entry name" value="SGNH HYDROLASE-TYPE ESTERASE DOMAIN-CONTAINING PROTEIN"/>
    <property type="match status" value="1"/>
</dbReference>
<dbReference type="PANTHER" id="PTHR30383">
    <property type="entry name" value="THIOESTERASE 1/PROTEASE 1/LYSOPHOSPHOLIPASE L1"/>
    <property type="match status" value="1"/>
</dbReference>
<evidence type="ECO:0000313" key="3">
    <source>
        <dbReference type="Proteomes" id="UP000182149"/>
    </source>
</evidence>
<dbReference type="EMBL" id="JXKD01000007">
    <property type="protein sequence ID" value="OJG10619.1"/>
    <property type="molecule type" value="Genomic_DNA"/>
</dbReference>
<organism evidence="2 3">
    <name type="scientific">Enterococcus aquimarinus</name>
    <dbReference type="NCBI Taxonomy" id="328396"/>
    <lineage>
        <taxon>Bacteria</taxon>
        <taxon>Bacillati</taxon>
        <taxon>Bacillota</taxon>
        <taxon>Bacilli</taxon>
        <taxon>Lactobacillales</taxon>
        <taxon>Enterococcaceae</taxon>
        <taxon>Enterococcus</taxon>
    </lineage>
</organism>
<sequence length="583" mass="64773">MTESTSEYKKRIEEIKQSIENEPYMAKMREDIAEGISKTGIRQATVEEQFQAVIDETTGKDVISAPEVIVARDGAQTLGERLDSEKAEVSAQLAQKASKDELNALGELKFSGEYNTLSDLQNAYPTGSEGVFLVIADGFVYRWDGSTWIQTVKFQSDGIADNSVTPDKVYKDAVSVLSEDLSEGNLIVGKYVINGGENTYQEGILHGVTDYIPVYAGETIKYWAYTTRSNDIGALYDVDKVYTELLNPPDTAPGDAEIIIPSDGFIRVNFNNGQLDQFYVRRVIDSFALEWLELKKSNFSNYSVELSVLAQEVLDEINKPADTLADGVVTLPKLSQSVLDFIAQPTSDPYNPFDDLTSTFVGDSITQGVGTTSIEKRYSRVIAATLSMATPQTLGTSGSTIAKRVDETIKSFVTRVCDENQITSGQDFIFNFGGLNDFANDIPLTSMNESLEYYVTNGSWNEYEFFGSLHRIITYIRDNHPLSNLIFITPIHYEKENNHPNQTQGLKLLDYVKAIREVCEYYGVPIIDLFADLPLDPKNATHKAVYTRGGNGEPDGTHPSDAGNDLIARKVINYLKYQYVITS</sequence>
<dbReference type="SUPFAM" id="SSF52266">
    <property type="entry name" value="SGNH hydrolase"/>
    <property type="match status" value="1"/>
</dbReference>
<dbReference type="RefSeq" id="WP_071874832.1">
    <property type="nucleotide sequence ID" value="NZ_JBHSHF010000023.1"/>
</dbReference>
<dbReference type="AlphaFoldDB" id="A0A1L8QT06"/>
<dbReference type="InterPro" id="IPR051532">
    <property type="entry name" value="Ester_Hydrolysis_Enzymes"/>
</dbReference>
<evidence type="ECO:0000313" key="2">
    <source>
        <dbReference type="EMBL" id="OJG10619.1"/>
    </source>
</evidence>